<sequence length="283" mass="30908">MSPPVTRRFVRAYPPAAPEATEGAIWLPFRDGQLLVRDGDGGRVTLVRGDAASLGTELAPDEPLYLGTLDGAPCYAYELGAGASLALEGWREQGLRALYGRVDEAEYGLAGYASQLLYWRRSSRFCAICGQPTEPEEGTWGRRCANCGHVAYPHVTPAVLVLVTDEADRILLASKPGWGTRYSILAGFVEPGESLEECAAREVEEEVGVVIEDLRYAGSQPWPFPHQIMIGFTGRYARGELKLQESEIAHAAWFTRDALPELPPPLSLSRQMIDTWAGAGNSR</sequence>
<dbReference type="InterPro" id="IPR000086">
    <property type="entry name" value="NUDIX_hydrolase_dom"/>
</dbReference>
<dbReference type="GO" id="GO:0006742">
    <property type="term" value="P:NADP+ catabolic process"/>
    <property type="evidence" value="ECO:0007669"/>
    <property type="project" value="TreeGrafter"/>
</dbReference>
<dbReference type="GO" id="GO:0035529">
    <property type="term" value="F:NADH pyrophosphatase activity"/>
    <property type="evidence" value="ECO:0007669"/>
    <property type="project" value="TreeGrafter"/>
</dbReference>
<comment type="cofactor">
    <cofactor evidence="1">
        <name>Mg(2+)</name>
        <dbReference type="ChEBI" id="CHEBI:18420"/>
    </cofactor>
</comment>
<comment type="cofactor">
    <cofactor evidence="2">
        <name>Zn(2+)</name>
        <dbReference type="ChEBI" id="CHEBI:29105"/>
    </cofactor>
</comment>
<dbReference type="PROSITE" id="PS51462">
    <property type="entry name" value="NUDIX"/>
    <property type="match status" value="1"/>
</dbReference>
<gene>
    <name evidence="12" type="ORF">AVDCRST_MAG63-607</name>
</gene>
<keyword evidence="5" id="KW-0479">Metal-binding</keyword>
<dbReference type="PROSITE" id="PS00893">
    <property type="entry name" value="NUDIX_BOX"/>
    <property type="match status" value="1"/>
</dbReference>
<evidence type="ECO:0000256" key="10">
    <source>
        <dbReference type="RuleBase" id="RU003476"/>
    </source>
</evidence>
<evidence type="ECO:0000256" key="7">
    <source>
        <dbReference type="ARBA" id="ARBA00022842"/>
    </source>
</evidence>
<evidence type="ECO:0000313" key="12">
    <source>
        <dbReference type="EMBL" id="CAA9223239.1"/>
    </source>
</evidence>
<dbReference type="EMBL" id="CADCTO010000077">
    <property type="protein sequence ID" value="CAA9223239.1"/>
    <property type="molecule type" value="Genomic_DNA"/>
</dbReference>
<dbReference type="Pfam" id="PF09296">
    <property type="entry name" value="NUDIX-like"/>
    <property type="match status" value="1"/>
</dbReference>
<keyword evidence="7" id="KW-0460">Magnesium</keyword>
<comment type="catalytic activity">
    <reaction evidence="9">
        <text>a 5'-end NAD(+)-phospho-ribonucleoside in mRNA + H2O = a 5'-end phospho-adenosine-phospho-ribonucleoside in mRNA + beta-nicotinamide D-ribonucleotide + 2 H(+)</text>
        <dbReference type="Rhea" id="RHEA:60876"/>
        <dbReference type="Rhea" id="RHEA-COMP:15698"/>
        <dbReference type="Rhea" id="RHEA-COMP:15719"/>
        <dbReference type="ChEBI" id="CHEBI:14649"/>
        <dbReference type="ChEBI" id="CHEBI:15377"/>
        <dbReference type="ChEBI" id="CHEBI:15378"/>
        <dbReference type="ChEBI" id="CHEBI:144029"/>
        <dbReference type="ChEBI" id="CHEBI:144051"/>
    </reaction>
    <physiologicalReaction direction="left-to-right" evidence="9">
        <dbReference type="Rhea" id="RHEA:60877"/>
    </physiologicalReaction>
</comment>
<dbReference type="EC" id="3.6.1.22" evidence="4"/>
<evidence type="ECO:0000259" key="11">
    <source>
        <dbReference type="PROSITE" id="PS51462"/>
    </source>
</evidence>
<dbReference type="PRINTS" id="PR00502">
    <property type="entry name" value="NUDIXFAMILY"/>
</dbReference>
<keyword evidence="6 10" id="KW-0378">Hydrolase</keyword>
<dbReference type="InterPro" id="IPR020084">
    <property type="entry name" value="NUDIX_hydrolase_CS"/>
</dbReference>
<proteinExistence type="inferred from homology"/>
<evidence type="ECO:0000256" key="1">
    <source>
        <dbReference type="ARBA" id="ARBA00001946"/>
    </source>
</evidence>
<dbReference type="InterPro" id="IPR015797">
    <property type="entry name" value="NUDIX_hydrolase-like_dom_sf"/>
</dbReference>
<evidence type="ECO:0000256" key="4">
    <source>
        <dbReference type="ARBA" id="ARBA00012381"/>
    </source>
</evidence>
<name>A0A6J4HFQ1_9BACT</name>
<feature type="domain" description="Nudix hydrolase" evidence="11">
    <location>
        <begin position="154"/>
        <end position="278"/>
    </location>
</feature>
<evidence type="ECO:0000256" key="2">
    <source>
        <dbReference type="ARBA" id="ARBA00001947"/>
    </source>
</evidence>
<evidence type="ECO:0000256" key="3">
    <source>
        <dbReference type="ARBA" id="ARBA00009595"/>
    </source>
</evidence>
<reference evidence="12" key="1">
    <citation type="submission" date="2020-02" db="EMBL/GenBank/DDBJ databases">
        <authorList>
            <person name="Meier V. D."/>
        </authorList>
    </citation>
    <scope>NUCLEOTIDE SEQUENCE</scope>
    <source>
        <strain evidence="12">AVDCRST_MAG63</strain>
    </source>
</reference>
<evidence type="ECO:0000256" key="5">
    <source>
        <dbReference type="ARBA" id="ARBA00022723"/>
    </source>
</evidence>
<accession>A0A6J4HFQ1</accession>
<protein>
    <recommendedName>
        <fullName evidence="4">NAD(+) diphosphatase</fullName>
        <ecNumber evidence="4">3.6.1.22</ecNumber>
    </recommendedName>
</protein>
<organism evidence="12">
    <name type="scientific">uncultured Armatimonadetes bacterium</name>
    <dbReference type="NCBI Taxonomy" id="157466"/>
    <lineage>
        <taxon>Bacteria</taxon>
        <taxon>Bacillati</taxon>
        <taxon>Armatimonadota</taxon>
        <taxon>environmental samples</taxon>
    </lineage>
</organism>
<dbReference type="NCBIfam" id="NF001299">
    <property type="entry name" value="PRK00241.1"/>
    <property type="match status" value="1"/>
</dbReference>
<evidence type="ECO:0000256" key="9">
    <source>
        <dbReference type="ARBA" id="ARBA00023679"/>
    </source>
</evidence>
<dbReference type="PANTHER" id="PTHR42904">
    <property type="entry name" value="NUDIX HYDROLASE, NUDC SUBFAMILY"/>
    <property type="match status" value="1"/>
</dbReference>
<dbReference type="Gene3D" id="3.90.79.20">
    <property type="match status" value="1"/>
</dbReference>
<dbReference type="AlphaFoldDB" id="A0A6J4HFQ1"/>
<dbReference type="InterPro" id="IPR015375">
    <property type="entry name" value="NADH_PPase-like_N"/>
</dbReference>
<dbReference type="PANTHER" id="PTHR42904:SF6">
    <property type="entry name" value="NAD-CAPPED RNA HYDROLASE NUDT12"/>
    <property type="match status" value="1"/>
</dbReference>
<dbReference type="InterPro" id="IPR049734">
    <property type="entry name" value="NudC-like_C"/>
</dbReference>
<dbReference type="Pfam" id="PF09297">
    <property type="entry name" value="Zn_ribbon_NUD"/>
    <property type="match status" value="1"/>
</dbReference>
<dbReference type="InterPro" id="IPR050241">
    <property type="entry name" value="NAD-cap_RNA_hydrolase_NudC"/>
</dbReference>
<dbReference type="InterPro" id="IPR020476">
    <property type="entry name" value="Nudix_hydrolase"/>
</dbReference>
<evidence type="ECO:0000256" key="8">
    <source>
        <dbReference type="ARBA" id="ARBA00023027"/>
    </source>
</evidence>
<dbReference type="SUPFAM" id="SSF55811">
    <property type="entry name" value="Nudix"/>
    <property type="match status" value="2"/>
</dbReference>
<dbReference type="Gene3D" id="3.90.79.10">
    <property type="entry name" value="Nucleoside Triphosphate Pyrophosphohydrolase"/>
    <property type="match status" value="1"/>
</dbReference>
<comment type="similarity">
    <text evidence="3">Belongs to the Nudix hydrolase family. NudC subfamily.</text>
</comment>
<dbReference type="GO" id="GO:0005829">
    <property type="term" value="C:cytosol"/>
    <property type="evidence" value="ECO:0007669"/>
    <property type="project" value="TreeGrafter"/>
</dbReference>
<dbReference type="CDD" id="cd03429">
    <property type="entry name" value="NUDIX_NADH_pyrophosphatase_Nudt13"/>
    <property type="match status" value="1"/>
</dbReference>
<dbReference type="Pfam" id="PF00293">
    <property type="entry name" value="NUDIX"/>
    <property type="match status" value="1"/>
</dbReference>
<dbReference type="GO" id="GO:0046872">
    <property type="term" value="F:metal ion binding"/>
    <property type="evidence" value="ECO:0007669"/>
    <property type="project" value="UniProtKB-KW"/>
</dbReference>
<dbReference type="InterPro" id="IPR015376">
    <property type="entry name" value="Znr_NADH_PPase"/>
</dbReference>
<evidence type="ECO:0000256" key="6">
    <source>
        <dbReference type="ARBA" id="ARBA00022801"/>
    </source>
</evidence>
<keyword evidence="8" id="KW-0520">NAD</keyword>
<dbReference type="GO" id="GO:0019677">
    <property type="term" value="P:NAD+ catabolic process"/>
    <property type="evidence" value="ECO:0007669"/>
    <property type="project" value="TreeGrafter"/>
</dbReference>